<keyword evidence="3" id="KW-1185">Reference proteome</keyword>
<keyword evidence="1" id="KW-0472">Membrane</keyword>
<evidence type="ECO:0000313" key="2">
    <source>
        <dbReference type="EMBL" id="KAE8413101.1"/>
    </source>
</evidence>
<dbReference type="EMBL" id="ML735815">
    <property type="protein sequence ID" value="KAE8413101.1"/>
    <property type="molecule type" value="Genomic_DNA"/>
</dbReference>
<evidence type="ECO:0000313" key="3">
    <source>
        <dbReference type="Proteomes" id="UP000325395"/>
    </source>
</evidence>
<keyword evidence="1" id="KW-1133">Transmembrane helix</keyword>
<proteinExistence type="predicted"/>
<protein>
    <submittedName>
        <fullName evidence="2">Uncharacterized protein</fullName>
    </submittedName>
</protein>
<sequence>MTGISGNKALIGYFVLWGTRQGLERRLLIILISLLIPFFFFFFFVFFLVSPILLLFFFSFHFGNLASLLYFFFFFFFFFLALYFGRCAKTGVGQSMPCCMRTRMLRSHVGFDEIASFQFPFLF</sequence>
<evidence type="ECO:0000256" key="1">
    <source>
        <dbReference type="SAM" id="Phobius"/>
    </source>
</evidence>
<feature type="transmembrane region" description="Helical" evidence="1">
    <location>
        <begin position="66"/>
        <end position="85"/>
    </location>
</feature>
<name>A0ABQ6WCD6_9EURO</name>
<gene>
    <name evidence="2" type="ORF">BDV36DRAFT_40630</name>
</gene>
<reference evidence="2 3" key="1">
    <citation type="submission" date="2019-04" db="EMBL/GenBank/DDBJ databases">
        <authorList>
            <consortium name="DOE Joint Genome Institute"/>
            <person name="Mondo S."/>
            <person name="Kjaerbolling I."/>
            <person name="Vesth T."/>
            <person name="Frisvad J.C."/>
            <person name="Nybo J.L."/>
            <person name="Theobald S."/>
            <person name="Kildgaard S."/>
            <person name="Isbrandt T."/>
            <person name="Kuo A."/>
            <person name="Sato A."/>
            <person name="Lyhne E.K."/>
            <person name="Kogle M.E."/>
            <person name="Wiebenga A."/>
            <person name="Kun R.S."/>
            <person name="Lubbers R.J."/>
            <person name="Makela M.R."/>
            <person name="Barry K."/>
            <person name="Chovatia M."/>
            <person name="Clum A."/>
            <person name="Daum C."/>
            <person name="Haridas S."/>
            <person name="He G."/>
            <person name="LaButti K."/>
            <person name="Lipzen A."/>
            <person name="Riley R."/>
            <person name="Salamov A."/>
            <person name="Simmons B.A."/>
            <person name="Magnuson J.K."/>
            <person name="Henrissat B."/>
            <person name="Mortensen U.H."/>
            <person name="Larsen T.O."/>
            <person name="Devries R.P."/>
            <person name="Grigoriev I.V."/>
            <person name="Machida M."/>
            <person name="Baker S.E."/>
            <person name="Andersen M.R."/>
            <person name="Cantor M.N."/>
            <person name="Hua S.X."/>
        </authorList>
    </citation>
    <scope>NUCLEOTIDE SEQUENCE [LARGE SCALE GENOMIC DNA]</scope>
    <source>
        <strain evidence="2 3">CBS 117616</strain>
    </source>
</reference>
<accession>A0ABQ6WCD6</accession>
<feature type="transmembrane region" description="Helical" evidence="1">
    <location>
        <begin position="27"/>
        <end position="60"/>
    </location>
</feature>
<organism evidence="2 3">
    <name type="scientific">Aspergillus pseudocaelatus</name>
    <dbReference type="NCBI Taxonomy" id="1825620"/>
    <lineage>
        <taxon>Eukaryota</taxon>
        <taxon>Fungi</taxon>
        <taxon>Dikarya</taxon>
        <taxon>Ascomycota</taxon>
        <taxon>Pezizomycotina</taxon>
        <taxon>Eurotiomycetes</taxon>
        <taxon>Eurotiomycetidae</taxon>
        <taxon>Eurotiales</taxon>
        <taxon>Aspergillaceae</taxon>
        <taxon>Aspergillus</taxon>
        <taxon>Aspergillus subgen. Circumdati</taxon>
    </lineage>
</organism>
<dbReference type="Proteomes" id="UP000325395">
    <property type="component" value="Unassembled WGS sequence"/>
</dbReference>
<keyword evidence="1" id="KW-0812">Transmembrane</keyword>